<name>A0A4S8KKI9_DENBC</name>
<dbReference type="EMBL" id="ML181230">
    <property type="protein sequence ID" value="THU76054.1"/>
    <property type="molecule type" value="Genomic_DNA"/>
</dbReference>
<feature type="compositionally biased region" description="Polar residues" evidence="1">
    <location>
        <begin position="47"/>
        <end position="59"/>
    </location>
</feature>
<evidence type="ECO:0000313" key="2">
    <source>
        <dbReference type="EMBL" id="THU76054.1"/>
    </source>
</evidence>
<dbReference type="AlphaFoldDB" id="A0A4S8KKI9"/>
<dbReference type="Proteomes" id="UP000297245">
    <property type="component" value="Unassembled WGS sequence"/>
</dbReference>
<sequence>MSKGISPSSQSSFIIDWKYWALITLFKKRIFDISESGMLPEDPMENPTASVEETVTQPTPGYHEDEDIEGN</sequence>
<proteinExistence type="predicted"/>
<feature type="region of interest" description="Disordered" evidence="1">
    <location>
        <begin position="37"/>
        <end position="71"/>
    </location>
</feature>
<evidence type="ECO:0000256" key="1">
    <source>
        <dbReference type="SAM" id="MobiDB-lite"/>
    </source>
</evidence>
<protein>
    <submittedName>
        <fullName evidence="2">Uncharacterized protein</fullName>
    </submittedName>
</protein>
<accession>A0A4S8KKI9</accession>
<reference evidence="2 3" key="1">
    <citation type="journal article" date="2019" name="Nat. Ecol. Evol.">
        <title>Megaphylogeny resolves global patterns of mushroom evolution.</title>
        <authorList>
            <person name="Varga T."/>
            <person name="Krizsan K."/>
            <person name="Foldi C."/>
            <person name="Dima B."/>
            <person name="Sanchez-Garcia M."/>
            <person name="Sanchez-Ramirez S."/>
            <person name="Szollosi G.J."/>
            <person name="Szarkandi J.G."/>
            <person name="Papp V."/>
            <person name="Albert L."/>
            <person name="Andreopoulos W."/>
            <person name="Angelini C."/>
            <person name="Antonin V."/>
            <person name="Barry K.W."/>
            <person name="Bougher N.L."/>
            <person name="Buchanan P."/>
            <person name="Buyck B."/>
            <person name="Bense V."/>
            <person name="Catcheside P."/>
            <person name="Chovatia M."/>
            <person name="Cooper J."/>
            <person name="Damon W."/>
            <person name="Desjardin D."/>
            <person name="Finy P."/>
            <person name="Geml J."/>
            <person name="Haridas S."/>
            <person name="Hughes K."/>
            <person name="Justo A."/>
            <person name="Karasinski D."/>
            <person name="Kautmanova I."/>
            <person name="Kiss B."/>
            <person name="Kocsube S."/>
            <person name="Kotiranta H."/>
            <person name="LaButti K.M."/>
            <person name="Lechner B.E."/>
            <person name="Liimatainen K."/>
            <person name="Lipzen A."/>
            <person name="Lukacs Z."/>
            <person name="Mihaltcheva S."/>
            <person name="Morgado L.N."/>
            <person name="Niskanen T."/>
            <person name="Noordeloos M.E."/>
            <person name="Ohm R.A."/>
            <person name="Ortiz-Santana B."/>
            <person name="Ovrebo C."/>
            <person name="Racz N."/>
            <person name="Riley R."/>
            <person name="Savchenko A."/>
            <person name="Shiryaev A."/>
            <person name="Soop K."/>
            <person name="Spirin V."/>
            <person name="Szebenyi C."/>
            <person name="Tomsovsky M."/>
            <person name="Tulloss R.E."/>
            <person name="Uehling J."/>
            <person name="Grigoriev I.V."/>
            <person name="Vagvolgyi C."/>
            <person name="Papp T."/>
            <person name="Martin F.M."/>
            <person name="Miettinen O."/>
            <person name="Hibbett D.S."/>
            <person name="Nagy L.G."/>
        </authorList>
    </citation>
    <scope>NUCLEOTIDE SEQUENCE [LARGE SCALE GENOMIC DNA]</scope>
    <source>
        <strain evidence="2 3">CBS 962.96</strain>
    </source>
</reference>
<organism evidence="2 3">
    <name type="scientific">Dendrothele bispora (strain CBS 962.96)</name>
    <dbReference type="NCBI Taxonomy" id="1314807"/>
    <lineage>
        <taxon>Eukaryota</taxon>
        <taxon>Fungi</taxon>
        <taxon>Dikarya</taxon>
        <taxon>Basidiomycota</taxon>
        <taxon>Agaricomycotina</taxon>
        <taxon>Agaricomycetes</taxon>
        <taxon>Agaricomycetidae</taxon>
        <taxon>Agaricales</taxon>
        <taxon>Agaricales incertae sedis</taxon>
        <taxon>Dendrothele</taxon>
    </lineage>
</organism>
<keyword evidence="3" id="KW-1185">Reference proteome</keyword>
<gene>
    <name evidence="2" type="ORF">K435DRAFT_879787</name>
</gene>
<evidence type="ECO:0000313" key="3">
    <source>
        <dbReference type="Proteomes" id="UP000297245"/>
    </source>
</evidence>